<feature type="domain" description="Ribonuclease H1 N-terminal" evidence="2">
    <location>
        <begin position="364"/>
        <end position="405"/>
    </location>
</feature>
<gene>
    <name evidence="3" type="ORF">FA14DRAFT_160564</name>
</gene>
<proteinExistence type="predicted"/>
<dbReference type="InterPro" id="IPR009027">
    <property type="entry name" value="Ribosomal_bL9/RNase_H1_N"/>
</dbReference>
<dbReference type="Gene3D" id="3.40.970.10">
    <property type="entry name" value="Ribonuclease H1, N-terminal domain"/>
    <property type="match status" value="1"/>
</dbReference>
<reference evidence="3 4" key="1">
    <citation type="journal article" date="2018" name="Mol. Biol. Evol.">
        <title>Broad Genomic Sampling Reveals a Smut Pathogenic Ancestry of the Fungal Clade Ustilaginomycotina.</title>
        <authorList>
            <person name="Kijpornyongpan T."/>
            <person name="Mondo S.J."/>
            <person name="Barry K."/>
            <person name="Sandor L."/>
            <person name="Lee J."/>
            <person name="Lipzen A."/>
            <person name="Pangilinan J."/>
            <person name="LaButti K."/>
            <person name="Hainaut M."/>
            <person name="Henrissat B."/>
            <person name="Grigoriev I.V."/>
            <person name="Spatafora J.W."/>
            <person name="Aime M.C."/>
        </authorList>
    </citation>
    <scope>NUCLEOTIDE SEQUENCE [LARGE SCALE GENOMIC DNA]</scope>
    <source>
        <strain evidence="3 4">MCA 3882</strain>
    </source>
</reference>
<feature type="compositionally biased region" description="Polar residues" evidence="1">
    <location>
        <begin position="60"/>
        <end position="73"/>
    </location>
</feature>
<dbReference type="GeneID" id="37020512"/>
<feature type="region of interest" description="Disordered" evidence="1">
    <location>
        <begin position="148"/>
        <end position="242"/>
    </location>
</feature>
<dbReference type="EMBL" id="KZ819603">
    <property type="protein sequence ID" value="PWN35411.1"/>
    <property type="molecule type" value="Genomic_DNA"/>
</dbReference>
<evidence type="ECO:0000256" key="1">
    <source>
        <dbReference type="SAM" id="MobiDB-lite"/>
    </source>
</evidence>
<dbReference type="SUPFAM" id="SSF55658">
    <property type="entry name" value="L9 N-domain-like"/>
    <property type="match status" value="1"/>
</dbReference>
<evidence type="ECO:0000259" key="2">
    <source>
        <dbReference type="Pfam" id="PF01693"/>
    </source>
</evidence>
<protein>
    <recommendedName>
        <fullName evidence="2">Ribonuclease H1 N-terminal domain-containing protein</fullName>
    </recommendedName>
</protein>
<feature type="region of interest" description="Disordered" evidence="1">
    <location>
        <begin position="40"/>
        <end position="81"/>
    </location>
</feature>
<dbReference type="InterPro" id="IPR011320">
    <property type="entry name" value="RNase_H1_N"/>
</dbReference>
<sequence>MTHSNGTATDHHGTGFGETMRNLFSFKSSKRKLIPKTMFEQLPEISDKQPSKHSQQQQQRSMRSLPPTSSSPETVKMKRATVIVKNDDVNVRATTLPRRALSQRHPAADNRRSSQYWGPPPMQRSMSGRYADNPNRKSRIMMGLELEDEEAKIERRQPLPEGKPVSILVSDQPPSRNQRNFTEPVSTSKLSRSVTISAKPTIGRSALSGGHSPSPKKSTTLQRSTSVSSTFRARPRGGLPSAMEMQKRSSQFIGYWCPYPSTATESSPVPEKNELRFENELDLDYGLEDDEEIQLTAEEAMFPKRIYSRQVRASEKEQQMQELIHAHFASDSNPSSSSHGSPISISKSLPSSLAQQKDPNAPCWAVLRGWRMGVYSTREEAERQMENFPGPYMQEFPNEREARQWLQDGATDARRIPSVRTLELDEDFNHPSLSRMSLYERADVIEGRVKRAYSLRREVPRKVVPQKGFPALPKPPVDV</sequence>
<feature type="compositionally biased region" description="Polar residues" evidence="1">
    <location>
        <begin position="215"/>
        <end position="231"/>
    </location>
</feature>
<evidence type="ECO:0000313" key="4">
    <source>
        <dbReference type="Proteomes" id="UP000245771"/>
    </source>
</evidence>
<accession>A0A316VHE5</accession>
<feature type="compositionally biased region" description="Polar residues" evidence="1">
    <location>
        <begin position="172"/>
        <end position="198"/>
    </location>
</feature>
<feature type="region of interest" description="Disordered" evidence="1">
    <location>
        <begin position="328"/>
        <end position="357"/>
    </location>
</feature>
<feature type="region of interest" description="Disordered" evidence="1">
    <location>
        <begin position="94"/>
        <end position="135"/>
    </location>
</feature>
<name>A0A316VHE5_9BASI</name>
<keyword evidence="4" id="KW-1185">Reference proteome</keyword>
<organism evidence="3 4">
    <name type="scientific">Meira miltonrushii</name>
    <dbReference type="NCBI Taxonomy" id="1280837"/>
    <lineage>
        <taxon>Eukaryota</taxon>
        <taxon>Fungi</taxon>
        <taxon>Dikarya</taxon>
        <taxon>Basidiomycota</taxon>
        <taxon>Ustilaginomycotina</taxon>
        <taxon>Exobasidiomycetes</taxon>
        <taxon>Exobasidiales</taxon>
        <taxon>Brachybasidiaceae</taxon>
        <taxon>Meira</taxon>
    </lineage>
</organism>
<dbReference type="OrthoDB" id="2555129at2759"/>
<dbReference type="InterPro" id="IPR037056">
    <property type="entry name" value="RNase_H1_N_sf"/>
</dbReference>
<dbReference type="RefSeq" id="XP_025355713.1">
    <property type="nucleotide sequence ID" value="XM_025498731.1"/>
</dbReference>
<dbReference type="InParanoid" id="A0A316VHE5"/>
<dbReference type="AlphaFoldDB" id="A0A316VHE5"/>
<feature type="compositionally biased region" description="Low complexity" evidence="1">
    <location>
        <begin position="330"/>
        <end position="353"/>
    </location>
</feature>
<dbReference type="Pfam" id="PF01693">
    <property type="entry name" value="Cauli_VI"/>
    <property type="match status" value="1"/>
</dbReference>
<dbReference type="Proteomes" id="UP000245771">
    <property type="component" value="Unassembled WGS sequence"/>
</dbReference>
<evidence type="ECO:0000313" key="3">
    <source>
        <dbReference type="EMBL" id="PWN35411.1"/>
    </source>
</evidence>